<protein>
    <submittedName>
        <fullName evidence="2">Uncharacterized protein</fullName>
    </submittedName>
</protein>
<keyword evidence="1" id="KW-0175">Coiled coil</keyword>
<accession>A0A7R9U9R9</accession>
<dbReference type="AlphaFoldDB" id="A0A7R9U9R9"/>
<evidence type="ECO:0000256" key="1">
    <source>
        <dbReference type="SAM" id="Coils"/>
    </source>
</evidence>
<dbReference type="EMBL" id="HBEA01010505">
    <property type="protein sequence ID" value="CAD8258544.1"/>
    <property type="molecule type" value="Transcribed_RNA"/>
</dbReference>
<organism evidence="2">
    <name type="scientific">Pinguiococcus pyrenoidosus</name>
    <dbReference type="NCBI Taxonomy" id="172671"/>
    <lineage>
        <taxon>Eukaryota</taxon>
        <taxon>Sar</taxon>
        <taxon>Stramenopiles</taxon>
        <taxon>Ochrophyta</taxon>
        <taxon>Pinguiophyceae</taxon>
        <taxon>Pinguiochrysidales</taxon>
        <taxon>Pinguiochrysidaceae</taxon>
        <taxon>Pinguiococcus</taxon>
    </lineage>
</organism>
<feature type="coiled-coil region" evidence="1">
    <location>
        <begin position="2"/>
        <end position="29"/>
    </location>
</feature>
<evidence type="ECO:0000313" key="2">
    <source>
        <dbReference type="EMBL" id="CAD8258544.1"/>
    </source>
</evidence>
<name>A0A7R9U9R9_9STRA</name>
<sequence length="773" mass="86189">MFESERAMRLTLEEKLKQMSEEYERLKQAAPTEPAPRRDPPWTFANFTAIQQKFPAVELIYKVGGISGGNDGAEDPSRCNVTVRVKNADGERIIVTNMVKEFCTVFSLASEAELTPHRLYHLMFDSLPTDNWKLDGMVSGDQRGKASVCVSLYNLSPDGLLGFQARLIQKPRVLASAKTVLNFCEVLAQFAEWRNTILEDQQILRRTCSVAYRTGDSTDAPDDEFEWSVSIDSAQGSSSDPFPVERYFQGIGAYGELGLLSAVLYLAGAASPQARNDPEVAACVLSRGILAFSGEPIHVLVIGGLIKVVCSKESIRFCFFAEATVVATLFEEALDYFEKRPPSREQFHLPVDASGGISFTESFVSAFLECNLVHTCYESVRTSFPLLLSTAHLVDQLAVELKVVPMPKRQYKQRCEEISRIFSDSDRQACASLLRDQKILDTDSLPYGSLPTVDGVHITTAAEILEDEDLTSRNITRVVLLANAVYGGRYQGRRRNIVASALEQLEIKSVSCRKGSRAMLYHYLAALLEVKARFVRIRSTAADGFEFVKSGFGMVNKGVLGFLEEILDVTAKRLRKNACGLLENPQDFDYAVEDLLDMGIAAKASILLPQGYAKAHDIKAFLMLTNEVSPEVTAAVGMDGGDFILHSPYWFPHVLRERDIHFEGRPKALWEGLVTSGKMEKTDQERPGLKRFTSDEHKQRPGLHLGYATVAEMEKYLKSELCINVSLVYSVSDDRSKDGLVQPGRVFWEQNVQVSTPLRPRETDNEVRLHVLL</sequence>
<reference evidence="2" key="1">
    <citation type="submission" date="2021-01" db="EMBL/GenBank/DDBJ databases">
        <authorList>
            <person name="Corre E."/>
            <person name="Pelletier E."/>
            <person name="Niang G."/>
            <person name="Scheremetjew M."/>
            <person name="Finn R."/>
            <person name="Kale V."/>
            <person name="Holt S."/>
            <person name="Cochrane G."/>
            <person name="Meng A."/>
            <person name="Brown T."/>
            <person name="Cohen L."/>
        </authorList>
    </citation>
    <scope>NUCLEOTIDE SEQUENCE</scope>
    <source>
        <strain evidence="2">CCMP2078</strain>
    </source>
</reference>
<gene>
    <name evidence="2" type="ORF">PPYR1160_LOCUS8045</name>
</gene>
<proteinExistence type="predicted"/>